<dbReference type="Gene3D" id="3.20.20.140">
    <property type="entry name" value="Metal-dependent hydrolases"/>
    <property type="match status" value="1"/>
</dbReference>
<protein>
    <recommendedName>
        <fullName evidence="1">Amidohydrolase-related domain-containing protein</fullName>
    </recommendedName>
</protein>
<feature type="domain" description="Amidohydrolase-related" evidence="1">
    <location>
        <begin position="51"/>
        <end position="419"/>
    </location>
</feature>
<name>A0ABR0E3X7_ZASCE</name>
<evidence type="ECO:0000313" key="3">
    <source>
        <dbReference type="Proteomes" id="UP001305779"/>
    </source>
</evidence>
<evidence type="ECO:0000259" key="1">
    <source>
        <dbReference type="Pfam" id="PF01979"/>
    </source>
</evidence>
<dbReference type="InterPro" id="IPR050287">
    <property type="entry name" value="MTA/SAH_deaminase"/>
</dbReference>
<dbReference type="PANTHER" id="PTHR43794:SF5">
    <property type="entry name" value="CHLOROHYDROLASE FAMILY PROTEIN"/>
    <property type="match status" value="1"/>
</dbReference>
<sequence>MKGILLLHDEHDNVQVLRDGDLLIKDNVIAKIGKDIQPNEDTEVIDCRGKIVSPGFVDAHHHVWQTQLKGRHSDDSLLDYHPKGNLQYFNYTAQDVFWGELGGLMEAIDGGTTMVVDHAHMSLTPDRTLAGLSATLTSGIRSIFCPSLGPQIQRWDKDGYELNASKPVPDFFMPQVKSLCQEVAKEPSGKVAIGLGFDAWYVGKEKTISVFKEARGAGCKFITSHWRRNNVAGSGGHSVPETLKDYGLLGPDIILSHGTGSTDEEFKMLKDSGSVVCMTPATESQMAHGEVAGFRKDVFGCFGADCHSNNHASILHAMQVGLAVARSHRNSHIMSQGRFPKLIEPTTQQAFNLATIAGARALRMDGQIGSLKEGKQADIVIFSTESPSMTCVVDHDPVAAVVRHASNAEIEHVLVGGKFLKRDGKLCDVGVEGVDGWGSGLEETTLDWKTVAGELRKSRGEIQARINTCNVNAARRKVMEGWGFTGGDEVFL</sequence>
<keyword evidence="3" id="KW-1185">Reference proteome</keyword>
<dbReference type="SUPFAM" id="SSF51338">
    <property type="entry name" value="Composite domain of metallo-dependent hydrolases"/>
    <property type="match status" value="1"/>
</dbReference>
<dbReference type="InterPro" id="IPR006680">
    <property type="entry name" value="Amidohydro-rel"/>
</dbReference>
<dbReference type="Proteomes" id="UP001305779">
    <property type="component" value="Unassembled WGS sequence"/>
</dbReference>
<dbReference type="Gene3D" id="2.30.40.10">
    <property type="entry name" value="Urease, subunit C, domain 1"/>
    <property type="match status" value="1"/>
</dbReference>
<dbReference type="Pfam" id="PF01979">
    <property type="entry name" value="Amidohydro_1"/>
    <property type="match status" value="1"/>
</dbReference>
<comment type="caution">
    <text evidence="2">The sequence shown here is derived from an EMBL/GenBank/DDBJ whole genome shotgun (WGS) entry which is preliminary data.</text>
</comment>
<dbReference type="InterPro" id="IPR011059">
    <property type="entry name" value="Metal-dep_hydrolase_composite"/>
</dbReference>
<accession>A0ABR0E3X7</accession>
<proteinExistence type="predicted"/>
<gene>
    <name evidence="2" type="ORF">PRZ48_012106</name>
</gene>
<reference evidence="2 3" key="1">
    <citation type="journal article" date="2023" name="G3 (Bethesda)">
        <title>A chromosome-level genome assembly of Zasmidium syzygii isolated from banana leaves.</title>
        <authorList>
            <person name="van Westerhoven A.C."/>
            <person name="Mehrabi R."/>
            <person name="Talebi R."/>
            <person name="Steentjes M.B.F."/>
            <person name="Corcolon B."/>
            <person name="Chong P.A."/>
            <person name="Kema G.H.J."/>
            <person name="Seidl M.F."/>
        </authorList>
    </citation>
    <scope>NUCLEOTIDE SEQUENCE [LARGE SCALE GENOMIC DNA]</scope>
    <source>
        <strain evidence="2 3">P124</strain>
    </source>
</reference>
<evidence type="ECO:0000313" key="2">
    <source>
        <dbReference type="EMBL" id="KAK4496127.1"/>
    </source>
</evidence>
<dbReference type="InterPro" id="IPR032466">
    <property type="entry name" value="Metal_Hydrolase"/>
</dbReference>
<organism evidence="2 3">
    <name type="scientific">Zasmidium cellare</name>
    <name type="common">Wine cellar mold</name>
    <name type="synonym">Racodium cellare</name>
    <dbReference type="NCBI Taxonomy" id="395010"/>
    <lineage>
        <taxon>Eukaryota</taxon>
        <taxon>Fungi</taxon>
        <taxon>Dikarya</taxon>
        <taxon>Ascomycota</taxon>
        <taxon>Pezizomycotina</taxon>
        <taxon>Dothideomycetes</taxon>
        <taxon>Dothideomycetidae</taxon>
        <taxon>Mycosphaerellales</taxon>
        <taxon>Mycosphaerellaceae</taxon>
        <taxon>Zasmidium</taxon>
    </lineage>
</organism>
<dbReference type="PANTHER" id="PTHR43794">
    <property type="entry name" value="AMINOHYDROLASE SSNA-RELATED"/>
    <property type="match status" value="1"/>
</dbReference>
<dbReference type="SUPFAM" id="SSF51556">
    <property type="entry name" value="Metallo-dependent hydrolases"/>
    <property type="match status" value="1"/>
</dbReference>
<dbReference type="EMBL" id="JAXOVC010000010">
    <property type="protein sequence ID" value="KAK4496127.1"/>
    <property type="molecule type" value="Genomic_DNA"/>
</dbReference>